<dbReference type="Pfam" id="PF02784">
    <property type="entry name" value="Orn_Arg_deC_N"/>
    <property type="match status" value="1"/>
</dbReference>
<organism evidence="10 11">
    <name type="scientific">Permianibacter aggregans</name>
    <dbReference type="NCBI Taxonomy" id="1510150"/>
    <lineage>
        <taxon>Bacteria</taxon>
        <taxon>Pseudomonadati</taxon>
        <taxon>Pseudomonadota</taxon>
        <taxon>Gammaproteobacteria</taxon>
        <taxon>Pseudomonadales</taxon>
        <taxon>Pseudomonadaceae</taxon>
        <taxon>Permianibacter</taxon>
    </lineage>
</organism>
<dbReference type="RefSeq" id="WP_133592881.1">
    <property type="nucleotide sequence ID" value="NZ_CP037953.1"/>
</dbReference>
<evidence type="ECO:0000313" key="10">
    <source>
        <dbReference type="EMBL" id="TDQ45086.1"/>
    </source>
</evidence>
<dbReference type="PANTHER" id="PTHR11482">
    <property type="entry name" value="ARGININE/DIAMINOPIMELATE/ORNITHINE DECARBOXYLASE"/>
    <property type="match status" value="1"/>
</dbReference>
<dbReference type="FunFam" id="2.40.37.10:FF:000004">
    <property type="entry name" value="Ornithine decarboxylase"/>
    <property type="match status" value="1"/>
</dbReference>
<comment type="cofactor">
    <cofactor evidence="1 8">
        <name>pyridoxal 5'-phosphate</name>
        <dbReference type="ChEBI" id="CHEBI:597326"/>
    </cofactor>
</comment>
<sequence>MTLASHLGAPRHAIFQQHAETIQTPCLLVDLAIVRKRYEQLADAFPTGNIYYAVKANPSKEVIRLVRDQGGCFDIASRYELDKVMAEGVAASRISFGNTIKKKQDIAYFYQKGVRLFASDSIADLKHIAEAAPGAQVYIRVLTEDRPGADWPLSRKFGCEPEMASRLIKQARELGLWPRGVSFHVGSQQRDLDAWAAALDRVKTIFDAAWRDGIALDLINMGGGLPGNYLHSTPKIREYANAIEAALTDRFKHVPVKLILEPGRYLVADAGVLVTEVVLVSKKRDEGARWVFIDAGKFGGLIETLDESIKYPIYTNKDADNAETDAVVLAGPTCDSADILYEKFRYQMPLSLDAGDRIYIVGTGAYTTSYSAVEFNGFPPLAAFYYDSEAVQAVSAAA</sequence>
<dbReference type="SUPFAM" id="SSF50621">
    <property type="entry name" value="Alanine racemase C-terminal domain-like"/>
    <property type="match status" value="1"/>
</dbReference>
<evidence type="ECO:0000256" key="5">
    <source>
        <dbReference type="ARBA" id="ARBA00034115"/>
    </source>
</evidence>
<comment type="caution">
    <text evidence="10">The sequence shown here is derived from an EMBL/GenBank/DDBJ whole genome shotgun (WGS) entry which is preliminary data.</text>
</comment>
<dbReference type="AlphaFoldDB" id="A0A4R6UGF9"/>
<dbReference type="InterPro" id="IPR022653">
    <property type="entry name" value="De-COase2_pyr-phos_BS"/>
</dbReference>
<evidence type="ECO:0000256" key="4">
    <source>
        <dbReference type="ARBA" id="ARBA00023239"/>
    </source>
</evidence>
<evidence type="ECO:0000256" key="3">
    <source>
        <dbReference type="ARBA" id="ARBA00022898"/>
    </source>
</evidence>
<dbReference type="GO" id="GO:0033387">
    <property type="term" value="P:putrescine biosynthetic process from arginine, via ornithine"/>
    <property type="evidence" value="ECO:0007669"/>
    <property type="project" value="TreeGrafter"/>
</dbReference>
<dbReference type="GO" id="GO:0005737">
    <property type="term" value="C:cytoplasm"/>
    <property type="evidence" value="ECO:0007669"/>
    <property type="project" value="TreeGrafter"/>
</dbReference>
<evidence type="ECO:0000256" key="2">
    <source>
        <dbReference type="ARBA" id="ARBA00008872"/>
    </source>
</evidence>
<evidence type="ECO:0000256" key="8">
    <source>
        <dbReference type="PIRSR" id="PIRSR600183-50"/>
    </source>
</evidence>
<dbReference type="PRINTS" id="PR01179">
    <property type="entry name" value="ODADCRBXLASE"/>
</dbReference>
<comment type="catalytic activity">
    <reaction evidence="7">
        <text>L-ornithine + H(+) = putrescine + CO2</text>
        <dbReference type="Rhea" id="RHEA:22964"/>
        <dbReference type="ChEBI" id="CHEBI:15378"/>
        <dbReference type="ChEBI" id="CHEBI:16526"/>
        <dbReference type="ChEBI" id="CHEBI:46911"/>
        <dbReference type="ChEBI" id="CHEBI:326268"/>
        <dbReference type="EC" id="4.1.1.17"/>
    </reaction>
</comment>
<evidence type="ECO:0000256" key="6">
    <source>
        <dbReference type="ARBA" id="ARBA00034138"/>
    </source>
</evidence>
<evidence type="ECO:0000256" key="7">
    <source>
        <dbReference type="ARBA" id="ARBA00049127"/>
    </source>
</evidence>
<gene>
    <name evidence="10" type="ORF">EV696_12149</name>
</gene>
<dbReference type="OrthoDB" id="9802147at2"/>
<dbReference type="PRINTS" id="PR01182">
    <property type="entry name" value="ORNDCRBXLASE"/>
</dbReference>
<reference evidence="10 11" key="1">
    <citation type="submission" date="2019-03" db="EMBL/GenBank/DDBJ databases">
        <title>Genomic Encyclopedia of Type Strains, Phase IV (KMG-IV): sequencing the most valuable type-strain genomes for metagenomic binning, comparative biology and taxonomic classification.</title>
        <authorList>
            <person name="Goeker M."/>
        </authorList>
    </citation>
    <scope>NUCLEOTIDE SEQUENCE [LARGE SCALE GENOMIC DNA]</scope>
    <source>
        <strain evidence="10 11">DSM 103792</strain>
    </source>
</reference>
<accession>A0A4R6UGF9</accession>
<dbReference type="InterPro" id="IPR029066">
    <property type="entry name" value="PLP-binding_barrel"/>
</dbReference>
<protein>
    <recommendedName>
        <fullName evidence="6">ornithine decarboxylase</fullName>
        <ecNumber evidence="6">4.1.1.17</ecNumber>
    </recommendedName>
</protein>
<dbReference type="EMBL" id="SNYM01000021">
    <property type="protein sequence ID" value="TDQ45086.1"/>
    <property type="molecule type" value="Genomic_DNA"/>
</dbReference>
<comment type="pathway">
    <text evidence="5">Amine and polyamine biosynthesis; putrescine biosynthesis via L-ornithine pathway; putrescine from L-ornithine: step 1/1.</text>
</comment>
<dbReference type="InterPro" id="IPR022644">
    <property type="entry name" value="De-COase2_N"/>
</dbReference>
<dbReference type="Proteomes" id="UP000295375">
    <property type="component" value="Unassembled WGS sequence"/>
</dbReference>
<evidence type="ECO:0000313" key="11">
    <source>
        <dbReference type="Proteomes" id="UP000295375"/>
    </source>
</evidence>
<dbReference type="Gene3D" id="3.20.20.10">
    <property type="entry name" value="Alanine racemase"/>
    <property type="match status" value="1"/>
</dbReference>
<dbReference type="Gene3D" id="2.40.37.10">
    <property type="entry name" value="Lyase, Ornithine Decarboxylase, Chain A, domain 1"/>
    <property type="match status" value="1"/>
</dbReference>
<dbReference type="CDD" id="cd00622">
    <property type="entry name" value="PLPDE_III_ODC"/>
    <property type="match status" value="1"/>
</dbReference>
<evidence type="ECO:0000256" key="1">
    <source>
        <dbReference type="ARBA" id="ARBA00001933"/>
    </source>
</evidence>
<evidence type="ECO:0000259" key="9">
    <source>
        <dbReference type="Pfam" id="PF02784"/>
    </source>
</evidence>
<dbReference type="PANTHER" id="PTHR11482:SF6">
    <property type="entry name" value="ORNITHINE DECARBOXYLASE 1-RELATED"/>
    <property type="match status" value="1"/>
</dbReference>
<dbReference type="SUPFAM" id="SSF51419">
    <property type="entry name" value="PLP-binding barrel"/>
    <property type="match status" value="1"/>
</dbReference>
<dbReference type="InterPro" id="IPR009006">
    <property type="entry name" value="Ala_racemase/Decarboxylase_C"/>
</dbReference>
<dbReference type="InterPro" id="IPR002433">
    <property type="entry name" value="Orn_de-COase"/>
</dbReference>
<dbReference type="GO" id="GO:0004586">
    <property type="term" value="F:ornithine decarboxylase activity"/>
    <property type="evidence" value="ECO:0007669"/>
    <property type="project" value="UniProtKB-EC"/>
</dbReference>
<keyword evidence="11" id="KW-1185">Reference proteome</keyword>
<proteinExistence type="inferred from homology"/>
<keyword evidence="3 8" id="KW-0663">Pyridoxal phosphate</keyword>
<feature type="modified residue" description="N6-(pyridoxal phosphate)lysine" evidence="8">
    <location>
        <position position="55"/>
    </location>
</feature>
<dbReference type="PROSITE" id="PS00878">
    <property type="entry name" value="ODR_DC_2_1"/>
    <property type="match status" value="1"/>
</dbReference>
<dbReference type="InterPro" id="IPR000183">
    <property type="entry name" value="Orn/DAP/Arg_de-COase"/>
</dbReference>
<comment type="similarity">
    <text evidence="2">Belongs to the Orn/Lys/Arg decarboxylase class-II family.</text>
</comment>
<feature type="domain" description="Orn/DAP/Arg decarboxylase 2 N-terminal" evidence="9">
    <location>
        <begin position="33"/>
        <end position="268"/>
    </location>
</feature>
<dbReference type="EC" id="4.1.1.17" evidence="6"/>
<keyword evidence="4" id="KW-0456">Lyase</keyword>
<name>A0A4R6UGF9_9GAMM</name>
<dbReference type="FunFam" id="3.20.20.10:FF:000008">
    <property type="entry name" value="Ornithine decarboxylase"/>
    <property type="match status" value="1"/>
</dbReference>
<feature type="active site" description="Proton donor" evidence="8">
    <location>
        <position position="334"/>
    </location>
</feature>